<sequence length="100" mass="11927">MESRNFQKELGAYIESDKKIDTYNLTVYVTKIQNYFESYGLIKNTIGDIETPLFQEQRTYYKELRNLIFVEYNTLSIDELKKIEERTGELINALQNLKED</sequence>
<protein>
    <submittedName>
        <fullName evidence="1">Uncharacterized protein</fullName>
    </submittedName>
</protein>
<dbReference type="Proteomes" id="UP000037688">
    <property type="component" value="Unassembled WGS sequence"/>
</dbReference>
<evidence type="ECO:0000313" key="2">
    <source>
        <dbReference type="Proteomes" id="UP000037688"/>
    </source>
</evidence>
<reference evidence="1 2" key="1">
    <citation type="submission" date="2015-08" db="EMBL/GenBank/DDBJ databases">
        <title>Draft genome sequence of cellulolytic and xylanolytic Paenibacillus sp. A59, isolated from a decaying forest soil from Patagonia, Argentina.</title>
        <authorList>
            <person name="Ghio S."/>
            <person name="Caceres A.M."/>
            <person name="Talia P."/>
            <person name="Grasso D."/>
            <person name="Campos E."/>
        </authorList>
    </citation>
    <scope>NUCLEOTIDE SEQUENCE [LARGE SCALE GENOMIC DNA]</scope>
    <source>
        <strain evidence="1 2">A59</strain>
    </source>
</reference>
<evidence type="ECO:0000313" key="1">
    <source>
        <dbReference type="EMBL" id="KOY14129.1"/>
    </source>
</evidence>
<name>A0A0M9BL15_9BACL</name>
<accession>A0A0M9BL15</accession>
<dbReference type="RefSeq" id="WP_053783051.1">
    <property type="nucleotide sequence ID" value="NZ_LITU01000074.1"/>
</dbReference>
<dbReference type="OrthoDB" id="9934756at2"/>
<dbReference type="AlphaFoldDB" id="A0A0M9BL15"/>
<keyword evidence="2" id="KW-1185">Reference proteome</keyword>
<dbReference type="PATRIC" id="fig|1705561.3.peg.4843"/>
<dbReference type="EMBL" id="LITU01000074">
    <property type="protein sequence ID" value="KOY14129.1"/>
    <property type="molecule type" value="Genomic_DNA"/>
</dbReference>
<comment type="caution">
    <text evidence="1">The sequence shown here is derived from an EMBL/GenBank/DDBJ whole genome shotgun (WGS) entry which is preliminary data.</text>
</comment>
<organism evidence="1 2">
    <name type="scientific">Paenibacillus xylanivorans</name>
    <dbReference type="NCBI Taxonomy" id="1705561"/>
    <lineage>
        <taxon>Bacteria</taxon>
        <taxon>Bacillati</taxon>
        <taxon>Bacillota</taxon>
        <taxon>Bacilli</taxon>
        <taxon>Bacillales</taxon>
        <taxon>Paenibacillaceae</taxon>
        <taxon>Paenibacillus</taxon>
    </lineage>
</organism>
<gene>
    <name evidence="1" type="ORF">AMS66_23175</name>
</gene>
<proteinExistence type="predicted"/>